<dbReference type="RefSeq" id="WP_381830419.1">
    <property type="nucleotide sequence ID" value="NZ_JBHTCF010000004.1"/>
</dbReference>
<protein>
    <submittedName>
        <fullName evidence="2">Uncharacterized protein</fullName>
    </submittedName>
</protein>
<feature type="region of interest" description="Disordered" evidence="1">
    <location>
        <begin position="1"/>
        <end position="30"/>
    </location>
</feature>
<evidence type="ECO:0000313" key="2">
    <source>
        <dbReference type="EMBL" id="MFC7305222.1"/>
    </source>
</evidence>
<reference evidence="3" key="1">
    <citation type="journal article" date="2019" name="Int. J. Syst. Evol. Microbiol.">
        <title>The Global Catalogue of Microorganisms (GCM) 10K type strain sequencing project: providing services to taxonomists for standard genome sequencing and annotation.</title>
        <authorList>
            <consortium name="The Broad Institute Genomics Platform"/>
            <consortium name="The Broad Institute Genome Sequencing Center for Infectious Disease"/>
            <person name="Wu L."/>
            <person name="Ma J."/>
        </authorList>
    </citation>
    <scope>NUCLEOTIDE SEQUENCE [LARGE SCALE GENOMIC DNA]</scope>
    <source>
        <strain evidence="3">SYNS20</strain>
    </source>
</reference>
<gene>
    <name evidence="2" type="ORF">ACFQVC_13440</name>
</gene>
<dbReference type="Proteomes" id="UP001596523">
    <property type="component" value="Unassembled WGS sequence"/>
</dbReference>
<proteinExistence type="predicted"/>
<evidence type="ECO:0000313" key="3">
    <source>
        <dbReference type="Proteomes" id="UP001596523"/>
    </source>
</evidence>
<comment type="caution">
    <text evidence="2">The sequence shown here is derived from an EMBL/GenBank/DDBJ whole genome shotgun (WGS) entry which is preliminary data.</text>
</comment>
<evidence type="ECO:0000256" key="1">
    <source>
        <dbReference type="SAM" id="MobiDB-lite"/>
    </source>
</evidence>
<accession>A0ABW2JHL5</accession>
<name>A0ABW2JHL5_9ACTN</name>
<dbReference type="EMBL" id="JBHTCF010000004">
    <property type="protein sequence ID" value="MFC7305222.1"/>
    <property type="molecule type" value="Genomic_DNA"/>
</dbReference>
<sequence>MSFGPPPPAYPPAQPPLPPPPPQGPEFLATDPRNAVVVDADGVSFELGGQTADFPWQQIGNVHYTGNGNWLLVGVTHASGAFYECRVDAKRPERLQQWFAELAPVLGYYLGGRTAPQG</sequence>
<keyword evidence="3" id="KW-1185">Reference proteome</keyword>
<feature type="compositionally biased region" description="Pro residues" evidence="1">
    <location>
        <begin position="1"/>
        <end position="24"/>
    </location>
</feature>
<organism evidence="2 3">
    <name type="scientific">Streptomyces monticola</name>
    <dbReference type="NCBI Taxonomy" id="2666263"/>
    <lineage>
        <taxon>Bacteria</taxon>
        <taxon>Bacillati</taxon>
        <taxon>Actinomycetota</taxon>
        <taxon>Actinomycetes</taxon>
        <taxon>Kitasatosporales</taxon>
        <taxon>Streptomycetaceae</taxon>
        <taxon>Streptomyces</taxon>
    </lineage>
</organism>